<dbReference type="SUPFAM" id="SSF53474">
    <property type="entry name" value="alpha/beta-Hydrolases"/>
    <property type="match status" value="1"/>
</dbReference>
<keyword evidence="7" id="KW-0119">Carbohydrate metabolism</keyword>
<dbReference type="PANTHER" id="PTHR38050:SF1">
    <property type="entry name" value="FERULOYL ESTERASE C"/>
    <property type="match status" value="1"/>
</dbReference>
<evidence type="ECO:0000313" key="12">
    <source>
        <dbReference type="Proteomes" id="UP000198873"/>
    </source>
</evidence>
<accession>A0A1I6STE2</accession>
<dbReference type="Proteomes" id="UP000198873">
    <property type="component" value="Unassembled WGS sequence"/>
</dbReference>
<dbReference type="EMBL" id="FPAB01000004">
    <property type="protein sequence ID" value="SFS80194.1"/>
    <property type="molecule type" value="Genomic_DNA"/>
</dbReference>
<dbReference type="InterPro" id="IPR029058">
    <property type="entry name" value="AB_hydrolase_fold"/>
</dbReference>
<dbReference type="STRING" id="1176198.SAMN05444716_104140"/>
<dbReference type="SUPFAM" id="SSF50370">
    <property type="entry name" value="Ricin B-like lectins"/>
    <property type="match status" value="1"/>
</dbReference>
<dbReference type="ESTHER" id="9actn-a0a0f7fw78">
    <property type="family name" value="FaeC"/>
</dbReference>
<name>A0A1I6STE2_9ACTN</name>
<dbReference type="Gene3D" id="3.40.50.1820">
    <property type="entry name" value="alpha/beta hydrolase"/>
    <property type="match status" value="1"/>
</dbReference>
<dbReference type="Pfam" id="PF14200">
    <property type="entry name" value="RicinB_lectin_2"/>
    <property type="match status" value="2"/>
</dbReference>
<evidence type="ECO:0000256" key="8">
    <source>
        <dbReference type="ARBA" id="ARBA00023326"/>
    </source>
</evidence>
<keyword evidence="6" id="KW-0378">Hydrolase</keyword>
<evidence type="ECO:0000256" key="7">
    <source>
        <dbReference type="ARBA" id="ARBA00023277"/>
    </source>
</evidence>
<organism evidence="11 12">
    <name type="scientific">Streptomyces harbinensis</name>
    <dbReference type="NCBI Taxonomy" id="1176198"/>
    <lineage>
        <taxon>Bacteria</taxon>
        <taxon>Bacillati</taxon>
        <taxon>Actinomycetota</taxon>
        <taxon>Actinomycetes</taxon>
        <taxon>Kitasatosporales</taxon>
        <taxon>Streptomycetaceae</taxon>
        <taxon>Streptomyces</taxon>
    </lineage>
</organism>
<dbReference type="PANTHER" id="PTHR38050">
    <property type="match status" value="1"/>
</dbReference>
<sequence length="463" mass="48905">MKIHGAARSARPHGSRWWSRITAVLATVLATGLLTSVITTPAQGLSASAEAAAVDTDAWYVLVNRNSGKALDVAGASTTDGAALQQWTRHDGTNQQWQFVDAGNGFYRLKARHSDKVLDIAGASTADGAAVQQWADHNGANQQFRLADSDPDHVRMINRGSGKAVEVRDASTADGGGIIQYADWGGTNQQWRMIKLSSGGQGGCGSAPGLTSGTHTIQSGGKSRSFILRVPDNYDNNRPYRLIFAFHWRGGTAQDVASGGTSGNAWSYYGQQEQSNNTAILVAPQGLDNGWANAGGEDITFVDDMIRRIEAGLCVNPAQRFATGFSWGGGMSYALACARANDFRAVAVIAGAQISGCSGGNEPIAYFGIHGISDSVLNIAQGRSLRDRFVGNNGCTSQSPAEPAPGSRTHITTTYAGCRAGYPVQWAAFDGGHIPGPVDGSPDESGVATWTKGEIWRFFAQFE</sequence>
<dbReference type="RefSeq" id="WP_254791531.1">
    <property type="nucleotide sequence ID" value="NZ_FPAB01000004.1"/>
</dbReference>
<evidence type="ECO:0000256" key="3">
    <source>
        <dbReference type="ARBA" id="ARBA00022525"/>
    </source>
</evidence>
<evidence type="ECO:0000256" key="1">
    <source>
        <dbReference type="ARBA" id="ARBA00004613"/>
    </source>
</evidence>
<evidence type="ECO:0000256" key="4">
    <source>
        <dbReference type="ARBA" id="ARBA00022651"/>
    </source>
</evidence>
<comment type="function">
    <text evidence="9">Involved in degradation of plant cell walls. Hydrolyzes the feruloyl-arabinose ester bond in arabinoxylans, and the feruloyl-galactose ester bond in pectin. Active against paranitrophenyl-acetate, methyl ferulate and wheat arabinoxylan.</text>
</comment>
<dbReference type="GO" id="GO:0005576">
    <property type="term" value="C:extracellular region"/>
    <property type="evidence" value="ECO:0007669"/>
    <property type="project" value="UniProtKB-SubCell"/>
</dbReference>
<comment type="subcellular location">
    <subcellularLocation>
        <location evidence="1">Secreted</location>
    </subcellularLocation>
</comment>
<dbReference type="InterPro" id="IPR043595">
    <property type="entry name" value="FaeB/C/D"/>
</dbReference>
<dbReference type="GO" id="GO:0030600">
    <property type="term" value="F:feruloyl esterase activity"/>
    <property type="evidence" value="ECO:0007669"/>
    <property type="project" value="InterPro"/>
</dbReference>
<dbReference type="Gene3D" id="2.80.10.50">
    <property type="match status" value="3"/>
</dbReference>
<protein>
    <submittedName>
        <fullName evidence="11">Poly(3-hydroxybutyrate) depolymerase</fullName>
    </submittedName>
</protein>
<comment type="similarity">
    <text evidence="2">Belongs to the faeC family.</text>
</comment>
<proteinExistence type="inferred from homology"/>
<evidence type="ECO:0000256" key="2">
    <source>
        <dbReference type="ARBA" id="ARBA00010278"/>
    </source>
</evidence>
<dbReference type="SMART" id="SM00458">
    <property type="entry name" value="RICIN"/>
    <property type="match status" value="1"/>
</dbReference>
<keyword evidence="12" id="KW-1185">Reference proteome</keyword>
<keyword evidence="8" id="KW-0624">Polysaccharide degradation</keyword>
<dbReference type="GO" id="GO:0045493">
    <property type="term" value="P:xylan catabolic process"/>
    <property type="evidence" value="ECO:0007669"/>
    <property type="project" value="UniProtKB-KW"/>
</dbReference>
<feature type="domain" description="Ricin B lectin" evidence="10">
    <location>
        <begin position="58"/>
        <end position="194"/>
    </location>
</feature>
<dbReference type="PROSITE" id="PS50231">
    <property type="entry name" value="RICIN_B_LECTIN"/>
    <property type="match status" value="1"/>
</dbReference>
<keyword evidence="5" id="KW-0732">Signal</keyword>
<reference evidence="12" key="1">
    <citation type="submission" date="2016-10" db="EMBL/GenBank/DDBJ databases">
        <authorList>
            <person name="Varghese N."/>
            <person name="Submissions S."/>
        </authorList>
    </citation>
    <scope>NUCLEOTIDE SEQUENCE [LARGE SCALE GENOMIC DNA]</scope>
    <source>
        <strain evidence="12">CGMCC 4.7047</strain>
    </source>
</reference>
<evidence type="ECO:0000313" key="11">
    <source>
        <dbReference type="EMBL" id="SFS80194.1"/>
    </source>
</evidence>
<evidence type="ECO:0000259" key="10">
    <source>
        <dbReference type="SMART" id="SM00458"/>
    </source>
</evidence>
<gene>
    <name evidence="11" type="ORF">SAMN05444716_104140</name>
</gene>
<dbReference type="AlphaFoldDB" id="A0A1I6STE2"/>
<evidence type="ECO:0000256" key="6">
    <source>
        <dbReference type="ARBA" id="ARBA00022801"/>
    </source>
</evidence>
<keyword evidence="3" id="KW-0964">Secreted</keyword>
<dbReference type="InterPro" id="IPR000772">
    <property type="entry name" value="Ricin_B_lectin"/>
</dbReference>
<evidence type="ECO:0000256" key="5">
    <source>
        <dbReference type="ARBA" id="ARBA00022729"/>
    </source>
</evidence>
<dbReference type="InterPro" id="IPR035992">
    <property type="entry name" value="Ricin_B-like_lectins"/>
</dbReference>
<evidence type="ECO:0000256" key="9">
    <source>
        <dbReference type="ARBA" id="ARBA00025250"/>
    </source>
</evidence>
<keyword evidence="4" id="KW-0858">Xylan degradation</keyword>